<gene>
    <name evidence="6" type="ordered locus">CA2559_08901</name>
</gene>
<protein>
    <submittedName>
        <fullName evidence="6">Putative nitrate/nitrite DNA-binding response regulator</fullName>
    </submittedName>
</protein>
<dbReference type="KEGG" id="cat:CA2559_08901"/>
<evidence type="ECO:0000256" key="1">
    <source>
        <dbReference type="ARBA" id="ARBA00023015"/>
    </source>
</evidence>
<keyword evidence="3" id="KW-0804">Transcription</keyword>
<keyword evidence="7" id="KW-1185">Reference proteome</keyword>
<dbReference type="PANTHER" id="PTHR43214:SF41">
    <property type="entry name" value="NITRATE_NITRITE RESPONSE REGULATOR PROTEIN NARP"/>
    <property type="match status" value="1"/>
</dbReference>
<keyword evidence="2 6" id="KW-0238">DNA-binding</keyword>
<evidence type="ECO:0000313" key="6">
    <source>
        <dbReference type="EMBL" id="EAP86139.1"/>
    </source>
</evidence>
<name>A3UBY8_CROAH</name>
<proteinExistence type="predicted"/>
<sequence length="224" mass="25620">MTKKRLKLLIVDDHPMIIEGYKNALQDMSSDDYELIIESAQDCDEGMEKIQNSTTGTPYDIIFLDIQLPPSKDGRILSGEDLGLRANRLSPSSKLVFLTMFNDNYRIHSILKNVNPDGFLVKSDVNSSELVKAFDTINNDPPYYSKSVKQFIRNDMTNRNVIDELDRKILFHLSKGVQTKDLPEYVSLSINAIEKRKKSLRKLFDISTRNDVSLIQKAKEQGFL</sequence>
<dbReference type="STRING" id="216432.CA2559_08901"/>
<dbReference type="InterPro" id="IPR011006">
    <property type="entry name" value="CheY-like_superfamily"/>
</dbReference>
<dbReference type="SMART" id="SM00448">
    <property type="entry name" value="REC"/>
    <property type="match status" value="1"/>
</dbReference>
<feature type="modified residue" description="4-aspartylphosphate" evidence="4">
    <location>
        <position position="65"/>
    </location>
</feature>
<dbReference type="eggNOG" id="COG2197">
    <property type="taxonomic scope" value="Bacteria"/>
</dbReference>
<dbReference type="HOGENOM" id="CLU_000445_90_1_10"/>
<dbReference type="InterPro" id="IPR039420">
    <property type="entry name" value="WalR-like"/>
</dbReference>
<accession>A3UBY8</accession>
<feature type="domain" description="Response regulatory" evidence="5">
    <location>
        <begin position="7"/>
        <end position="137"/>
    </location>
</feature>
<evidence type="ECO:0000313" key="7">
    <source>
        <dbReference type="Proteomes" id="UP000002297"/>
    </source>
</evidence>
<dbReference type="PROSITE" id="PS50110">
    <property type="entry name" value="RESPONSE_REGULATORY"/>
    <property type="match status" value="1"/>
</dbReference>
<evidence type="ECO:0000259" key="5">
    <source>
        <dbReference type="PROSITE" id="PS50110"/>
    </source>
</evidence>
<dbReference type="SUPFAM" id="SSF52172">
    <property type="entry name" value="CheY-like"/>
    <property type="match status" value="1"/>
</dbReference>
<keyword evidence="4" id="KW-0597">Phosphoprotein</keyword>
<dbReference type="GeneID" id="89453531"/>
<evidence type="ECO:0000256" key="2">
    <source>
        <dbReference type="ARBA" id="ARBA00023125"/>
    </source>
</evidence>
<evidence type="ECO:0000256" key="4">
    <source>
        <dbReference type="PROSITE-ProRule" id="PRU00169"/>
    </source>
</evidence>
<dbReference type="RefSeq" id="WP_013187525.1">
    <property type="nucleotide sequence ID" value="NC_014230.1"/>
</dbReference>
<dbReference type="Gene3D" id="3.40.50.2300">
    <property type="match status" value="1"/>
</dbReference>
<dbReference type="AlphaFoldDB" id="A3UBY8"/>
<dbReference type="GO" id="GO:0000160">
    <property type="term" value="P:phosphorelay signal transduction system"/>
    <property type="evidence" value="ECO:0007669"/>
    <property type="project" value="InterPro"/>
</dbReference>
<keyword evidence="1" id="KW-0805">Transcription regulation</keyword>
<dbReference type="PANTHER" id="PTHR43214">
    <property type="entry name" value="TWO-COMPONENT RESPONSE REGULATOR"/>
    <property type="match status" value="1"/>
</dbReference>
<dbReference type="Pfam" id="PF00072">
    <property type="entry name" value="Response_reg"/>
    <property type="match status" value="1"/>
</dbReference>
<dbReference type="InterPro" id="IPR001789">
    <property type="entry name" value="Sig_transdc_resp-reg_receiver"/>
</dbReference>
<dbReference type="Proteomes" id="UP000002297">
    <property type="component" value="Chromosome"/>
</dbReference>
<organism evidence="6 7">
    <name type="scientific">Croceibacter atlanticus (strain ATCC BAA-628 / JCM 21780 / CIP 108009 / IAM 15332 / KCTC 12090 / HTCC2559)</name>
    <dbReference type="NCBI Taxonomy" id="216432"/>
    <lineage>
        <taxon>Bacteria</taxon>
        <taxon>Pseudomonadati</taxon>
        <taxon>Bacteroidota</taxon>
        <taxon>Flavobacteriia</taxon>
        <taxon>Flavobacteriales</taxon>
        <taxon>Flavobacteriaceae</taxon>
        <taxon>Croceibacter</taxon>
    </lineage>
</organism>
<dbReference type="EMBL" id="CP002046">
    <property type="protein sequence ID" value="EAP86139.1"/>
    <property type="molecule type" value="Genomic_DNA"/>
</dbReference>
<dbReference type="GO" id="GO:0003677">
    <property type="term" value="F:DNA binding"/>
    <property type="evidence" value="ECO:0007669"/>
    <property type="project" value="UniProtKB-KW"/>
</dbReference>
<evidence type="ECO:0000256" key="3">
    <source>
        <dbReference type="ARBA" id="ARBA00023163"/>
    </source>
</evidence>
<reference evidence="6 7" key="1">
    <citation type="journal article" date="2010" name="J. Bacteriol.">
        <title>The complete genome sequence of Croceibacter atlanticus HTCC2559T.</title>
        <authorList>
            <person name="Oh H.M."/>
            <person name="Kang I."/>
            <person name="Ferriera S."/>
            <person name="Giovannoni S.J."/>
            <person name="Cho J.C."/>
        </authorList>
    </citation>
    <scope>NUCLEOTIDE SEQUENCE [LARGE SCALE GENOMIC DNA]</scope>
    <source>
        <strain evidence="7">ATCC BAA-628 / HTCC2559 / KCTC 12090</strain>
    </source>
</reference>